<protein>
    <submittedName>
        <fullName evidence="1">Uncharacterized protein</fullName>
    </submittedName>
</protein>
<evidence type="ECO:0000313" key="2">
    <source>
        <dbReference type="Proteomes" id="UP000324222"/>
    </source>
</evidence>
<accession>A0A5B7DPV0</accession>
<sequence>MHRRSSTPTPTMTLCWTRRLVMSKIPGHHRSLHTTTHAHQPASQPTAPCSPIIMSQVRVLCLQHCQHASVPRMMAGVVAILNPTIYSQFYIYTLPEVHITPWQKQEPPSSTFVEEHIMPMAVCFRINHIWCSSKHQPGKPNSPLWCSNHSSNFPVTNLNSGARARLNLPTIAMPGQHTTTLPARG</sequence>
<keyword evidence="2" id="KW-1185">Reference proteome</keyword>
<reference evidence="1 2" key="1">
    <citation type="submission" date="2019-05" db="EMBL/GenBank/DDBJ databases">
        <title>Another draft genome of Portunus trituberculatus and its Hox gene families provides insights of decapod evolution.</title>
        <authorList>
            <person name="Jeong J.-H."/>
            <person name="Song I."/>
            <person name="Kim S."/>
            <person name="Choi T."/>
            <person name="Kim D."/>
            <person name="Ryu S."/>
            <person name="Kim W."/>
        </authorList>
    </citation>
    <scope>NUCLEOTIDE SEQUENCE [LARGE SCALE GENOMIC DNA]</scope>
    <source>
        <tissue evidence="1">Muscle</tissue>
    </source>
</reference>
<comment type="caution">
    <text evidence="1">The sequence shown here is derived from an EMBL/GenBank/DDBJ whole genome shotgun (WGS) entry which is preliminary data.</text>
</comment>
<proteinExistence type="predicted"/>
<dbReference type="EMBL" id="VSRR010001148">
    <property type="protein sequence ID" value="MPC22956.1"/>
    <property type="molecule type" value="Genomic_DNA"/>
</dbReference>
<dbReference type="AlphaFoldDB" id="A0A5B7DPV0"/>
<name>A0A5B7DPV0_PORTR</name>
<gene>
    <name evidence="1" type="ORF">E2C01_015987</name>
</gene>
<organism evidence="1 2">
    <name type="scientific">Portunus trituberculatus</name>
    <name type="common">Swimming crab</name>
    <name type="synonym">Neptunus trituberculatus</name>
    <dbReference type="NCBI Taxonomy" id="210409"/>
    <lineage>
        <taxon>Eukaryota</taxon>
        <taxon>Metazoa</taxon>
        <taxon>Ecdysozoa</taxon>
        <taxon>Arthropoda</taxon>
        <taxon>Crustacea</taxon>
        <taxon>Multicrustacea</taxon>
        <taxon>Malacostraca</taxon>
        <taxon>Eumalacostraca</taxon>
        <taxon>Eucarida</taxon>
        <taxon>Decapoda</taxon>
        <taxon>Pleocyemata</taxon>
        <taxon>Brachyura</taxon>
        <taxon>Eubrachyura</taxon>
        <taxon>Portunoidea</taxon>
        <taxon>Portunidae</taxon>
        <taxon>Portuninae</taxon>
        <taxon>Portunus</taxon>
    </lineage>
</organism>
<evidence type="ECO:0000313" key="1">
    <source>
        <dbReference type="EMBL" id="MPC22956.1"/>
    </source>
</evidence>
<dbReference type="Proteomes" id="UP000324222">
    <property type="component" value="Unassembled WGS sequence"/>
</dbReference>